<name>A0ABW5L7M3_9SPHI</name>
<dbReference type="InterPro" id="IPR037185">
    <property type="entry name" value="EmrE-like"/>
</dbReference>
<dbReference type="PANTHER" id="PTHR22911:SF6">
    <property type="entry name" value="SOLUTE CARRIER FAMILY 35 MEMBER G1"/>
    <property type="match status" value="1"/>
</dbReference>
<evidence type="ECO:0000256" key="4">
    <source>
        <dbReference type="ARBA" id="ARBA00023136"/>
    </source>
</evidence>
<feature type="transmembrane region" description="Helical" evidence="5">
    <location>
        <begin position="202"/>
        <end position="220"/>
    </location>
</feature>
<feature type="transmembrane region" description="Helical" evidence="5">
    <location>
        <begin position="64"/>
        <end position="84"/>
    </location>
</feature>
<evidence type="ECO:0000259" key="6">
    <source>
        <dbReference type="Pfam" id="PF00892"/>
    </source>
</evidence>
<feature type="transmembrane region" description="Helical" evidence="5">
    <location>
        <begin position="143"/>
        <end position="163"/>
    </location>
</feature>
<feature type="domain" description="EamA" evidence="6">
    <location>
        <begin position="146"/>
        <end position="274"/>
    </location>
</feature>
<evidence type="ECO:0000256" key="5">
    <source>
        <dbReference type="SAM" id="Phobius"/>
    </source>
</evidence>
<keyword evidence="4 5" id="KW-0472">Membrane</keyword>
<accession>A0ABW5L7M3</accession>
<evidence type="ECO:0000313" key="8">
    <source>
        <dbReference type="Proteomes" id="UP001597440"/>
    </source>
</evidence>
<feature type="transmembrane region" description="Helical" evidence="5">
    <location>
        <begin position="90"/>
        <end position="112"/>
    </location>
</feature>
<keyword evidence="2 5" id="KW-0812">Transmembrane</keyword>
<reference evidence="8" key="1">
    <citation type="journal article" date="2019" name="Int. J. Syst. Evol. Microbiol.">
        <title>The Global Catalogue of Microorganisms (GCM) 10K type strain sequencing project: providing services to taxonomists for standard genome sequencing and annotation.</title>
        <authorList>
            <consortium name="The Broad Institute Genomics Platform"/>
            <consortium name="The Broad Institute Genome Sequencing Center for Infectious Disease"/>
            <person name="Wu L."/>
            <person name="Ma J."/>
        </authorList>
    </citation>
    <scope>NUCLEOTIDE SEQUENCE [LARGE SCALE GENOMIC DNA]</scope>
    <source>
        <strain evidence="8">KCTC 52298</strain>
    </source>
</reference>
<feature type="transmembrane region" description="Helical" evidence="5">
    <location>
        <begin position="12"/>
        <end position="28"/>
    </location>
</feature>
<feature type="domain" description="EamA" evidence="6">
    <location>
        <begin position="11"/>
        <end position="134"/>
    </location>
</feature>
<dbReference type="SUPFAM" id="SSF103481">
    <property type="entry name" value="Multidrug resistance efflux transporter EmrE"/>
    <property type="match status" value="2"/>
</dbReference>
<feature type="transmembrane region" description="Helical" evidence="5">
    <location>
        <begin position="257"/>
        <end position="275"/>
    </location>
</feature>
<feature type="transmembrane region" description="Helical" evidence="5">
    <location>
        <begin position="119"/>
        <end position="137"/>
    </location>
</feature>
<proteinExistence type="predicted"/>
<dbReference type="Proteomes" id="UP001597440">
    <property type="component" value="Unassembled WGS sequence"/>
</dbReference>
<feature type="transmembrane region" description="Helical" evidence="5">
    <location>
        <begin position="232"/>
        <end position="251"/>
    </location>
</feature>
<evidence type="ECO:0000256" key="1">
    <source>
        <dbReference type="ARBA" id="ARBA00004141"/>
    </source>
</evidence>
<comment type="caution">
    <text evidence="7">The sequence shown here is derived from an EMBL/GenBank/DDBJ whole genome shotgun (WGS) entry which is preliminary data.</text>
</comment>
<evidence type="ECO:0000313" key="7">
    <source>
        <dbReference type="EMBL" id="MFD2555852.1"/>
    </source>
</evidence>
<keyword evidence="3 5" id="KW-1133">Transmembrane helix</keyword>
<dbReference type="EMBL" id="JBHULD010000014">
    <property type="protein sequence ID" value="MFD2555852.1"/>
    <property type="molecule type" value="Genomic_DNA"/>
</dbReference>
<dbReference type="RefSeq" id="WP_210354138.1">
    <property type="nucleotide sequence ID" value="NZ_JAEQMU010000001.1"/>
</dbReference>
<evidence type="ECO:0000256" key="2">
    <source>
        <dbReference type="ARBA" id="ARBA00022692"/>
    </source>
</evidence>
<keyword evidence="8" id="KW-1185">Reference proteome</keyword>
<feature type="transmembrane region" description="Helical" evidence="5">
    <location>
        <begin position="34"/>
        <end position="52"/>
    </location>
</feature>
<evidence type="ECO:0000256" key="3">
    <source>
        <dbReference type="ARBA" id="ARBA00022989"/>
    </source>
</evidence>
<dbReference type="Pfam" id="PF00892">
    <property type="entry name" value="EamA"/>
    <property type="match status" value="2"/>
</dbReference>
<gene>
    <name evidence="7" type="ORF">ACFSQW_15740</name>
</gene>
<protein>
    <submittedName>
        <fullName evidence="7">DMT family transporter</fullName>
    </submittedName>
</protein>
<comment type="subcellular location">
    <subcellularLocation>
        <location evidence="1">Membrane</location>
        <topology evidence="1">Multi-pass membrane protein</topology>
    </subcellularLocation>
</comment>
<sequence length="287" mass="32094">MTVQDKSVQHMLLAGFFFAIMNVCVKYVTHLPTLEVVLFRSVFSLIVTYYLLRKNNIPPLGKNIGTLTLRGIAGCLGLIGSFYTLQHIPLASAVTINYLSPFFTAILGIFIVKQKVRAIQFLYFAISITGVILLKGFDFRISTLDLIIGLGAAFFAGVAYNMIAKAKNDEHPLVIIFYFPLLTIPVAAVYCLYDWVTPIGIDWFYLLLIGVFTQLAQYYMTLSYQTANLAKVASLNYLGVIYALGFGYFIFDESFNTMSFVAIGIILIGVFLNLFDQKIFGKFKKTG</sequence>
<organism evidence="7 8">
    <name type="scientific">Sphingobacterium tabacisoli</name>
    <dbReference type="NCBI Taxonomy" id="2044855"/>
    <lineage>
        <taxon>Bacteria</taxon>
        <taxon>Pseudomonadati</taxon>
        <taxon>Bacteroidota</taxon>
        <taxon>Sphingobacteriia</taxon>
        <taxon>Sphingobacteriales</taxon>
        <taxon>Sphingobacteriaceae</taxon>
        <taxon>Sphingobacterium</taxon>
    </lineage>
</organism>
<dbReference type="PANTHER" id="PTHR22911">
    <property type="entry name" value="ACYL-MALONYL CONDENSING ENZYME-RELATED"/>
    <property type="match status" value="1"/>
</dbReference>
<feature type="transmembrane region" description="Helical" evidence="5">
    <location>
        <begin position="175"/>
        <end position="196"/>
    </location>
</feature>
<dbReference type="InterPro" id="IPR000620">
    <property type="entry name" value="EamA_dom"/>
</dbReference>